<accession>A0A6A6TD39</accession>
<evidence type="ECO:0000313" key="1">
    <source>
        <dbReference type="EMBL" id="KAF2657935.1"/>
    </source>
</evidence>
<dbReference type="InterPro" id="IPR043129">
    <property type="entry name" value="ATPase_NBD"/>
</dbReference>
<keyword evidence="2" id="KW-1185">Reference proteome</keyword>
<dbReference type="CDD" id="cd10170">
    <property type="entry name" value="ASKHA_NBD_HSP70"/>
    <property type="match status" value="1"/>
</dbReference>
<protein>
    <submittedName>
        <fullName evidence="1">Hsp70 family protein</fullName>
    </submittedName>
</protein>
<evidence type="ECO:0000313" key="2">
    <source>
        <dbReference type="Proteomes" id="UP000799324"/>
    </source>
</evidence>
<dbReference type="PANTHER" id="PTHR14187:SF82">
    <property type="entry name" value="FAMILY CHAPERONE, PUTATIVE (AFU_ORTHOLOGUE AFUA_7G08575)-RELATED"/>
    <property type="match status" value="1"/>
</dbReference>
<dbReference type="AlphaFoldDB" id="A0A6A6TD39"/>
<dbReference type="OrthoDB" id="2963168at2759"/>
<proteinExistence type="predicted"/>
<sequence length="562" mass="63106">MSKLTVSELGVAFCETSDVKCVEERIQVVQDWPGAHTMIGTKEKVPSEVAYTVDGIKWGSLIPPHAQRHMWTKLELDRPKLGEFMRIRKELTVTNREGDRDPVDVIADFLSKIKEQLIKNLDYHYGVNLWRNLPVSLVVTFLPSGQMRPRTRIITITEPEAAAIYTVKSLQGTVQENDLQVNDGFILCDLGGGTADLISYRIASVEPTFVEEATVGSGEQCGGSFVDRSFLSWLEERLGTPDFVKIAGYPAAEIRRTFITSKLGKMLQEFTATAKSGFSGDEDYYLPLPAPLSAIEDDEERGICDGEICVQSSEMIKIFEEPLKKTLRLLKEQLQQAEKSGTAKMKYVFMVGGFAESPYMYHQVKLFGEKVGLQVIRPTYAWSAVVRGAVANGLEGNGRTPIKNRKCRRNYGTHCNSYFQPGKHRVADSFFCPFTGQKKARNQMSWIIHTGQTLSTSEDYHGRTRLHHNLWPGDREISLSLLAADCVRAPTRSTDQEVYSLAELVIDLSSVPRSAFQVKVNEDGQIYRRLEYDLEISVQSSIEFSFSIKGVRYASIKALYAS</sequence>
<dbReference type="Gene3D" id="3.30.420.40">
    <property type="match status" value="2"/>
</dbReference>
<dbReference type="PANTHER" id="PTHR14187">
    <property type="entry name" value="ALPHA KINASE/ELONGATION FACTOR 2 KINASE"/>
    <property type="match status" value="1"/>
</dbReference>
<organism evidence="1 2">
    <name type="scientific">Lophiostoma macrostomum CBS 122681</name>
    <dbReference type="NCBI Taxonomy" id="1314788"/>
    <lineage>
        <taxon>Eukaryota</taxon>
        <taxon>Fungi</taxon>
        <taxon>Dikarya</taxon>
        <taxon>Ascomycota</taxon>
        <taxon>Pezizomycotina</taxon>
        <taxon>Dothideomycetes</taxon>
        <taxon>Pleosporomycetidae</taxon>
        <taxon>Pleosporales</taxon>
        <taxon>Lophiostomataceae</taxon>
        <taxon>Lophiostoma</taxon>
    </lineage>
</organism>
<name>A0A6A6TD39_9PLEO</name>
<dbReference type="EMBL" id="MU004320">
    <property type="protein sequence ID" value="KAF2657935.1"/>
    <property type="molecule type" value="Genomic_DNA"/>
</dbReference>
<reference evidence="1" key="1">
    <citation type="journal article" date="2020" name="Stud. Mycol.">
        <title>101 Dothideomycetes genomes: a test case for predicting lifestyles and emergence of pathogens.</title>
        <authorList>
            <person name="Haridas S."/>
            <person name="Albert R."/>
            <person name="Binder M."/>
            <person name="Bloem J."/>
            <person name="Labutti K."/>
            <person name="Salamov A."/>
            <person name="Andreopoulos B."/>
            <person name="Baker S."/>
            <person name="Barry K."/>
            <person name="Bills G."/>
            <person name="Bluhm B."/>
            <person name="Cannon C."/>
            <person name="Castanera R."/>
            <person name="Culley D."/>
            <person name="Daum C."/>
            <person name="Ezra D."/>
            <person name="Gonzalez J."/>
            <person name="Henrissat B."/>
            <person name="Kuo A."/>
            <person name="Liang C."/>
            <person name="Lipzen A."/>
            <person name="Lutzoni F."/>
            <person name="Magnuson J."/>
            <person name="Mondo S."/>
            <person name="Nolan M."/>
            <person name="Ohm R."/>
            <person name="Pangilinan J."/>
            <person name="Park H.-J."/>
            <person name="Ramirez L."/>
            <person name="Alfaro M."/>
            <person name="Sun H."/>
            <person name="Tritt A."/>
            <person name="Yoshinaga Y."/>
            <person name="Zwiers L.-H."/>
            <person name="Turgeon B."/>
            <person name="Goodwin S."/>
            <person name="Spatafora J."/>
            <person name="Crous P."/>
            <person name="Grigoriev I."/>
        </authorList>
    </citation>
    <scope>NUCLEOTIDE SEQUENCE</scope>
    <source>
        <strain evidence="1">CBS 122681</strain>
    </source>
</reference>
<gene>
    <name evidence="1" type="ORF">K491DRAFT_714064</name>
</gene>
<dbReference type="Proteomes" id="UP000799324">
    <property type="component" value="Unassembled WGS sequence"/>
</dbReference>
<dbReference type="Gene3D" id="3.90.640.10">
    <property type="entry name" value="Actin, Chain A, domain 4"/>
    <property type="match status" value="1"/>
</dbReference>
<dbReference type="SUPFAM" id="SSF53067">
    <property type="entry name" value="Actin-like ATPase domain"/>
    <property type="match status" value="1"/>
</dbReference>